<evidence type="ECO:0000256" key="10">
    <source>
        <dbReference type="HAMAP-Rule" id="MF_01820"/>
    </source>
</evidence>
<dbReference type="GO" id="GO:0046872">
    <property type="term" value="F:metal ion binding"/>
    <property type="evidence" value="ECO:0007669"/>
    <property type="project" value="UniProtKB-KW"/>
</dbReference>
<feature type="binding site" evidence="10">
    <location>
        <position position="279"/>
    </location>
    <ligand>
        <name>Zn(2+)</name>
        <dbReference type="ChEBI" id="CHEBI:29105"/>
    </ligand>
</feature>
<dbReference type="NCBIfam" id="TIGR00157">
    <property type="entry name" value="ribosome small subunit-dependent GTPase A"/>
    <property type="match status" value="1"/>
</dbReference>
<protein>
    <recommendedName>
        <fullName evidence="10">Small ribosomal subunit biogenesis GTPase RsgA</fullName>
        <ecNumber evidence="10">3.6.1.-</ecNumber>
    </recommendedName>
</protein>
<dbReference type="CDD" id="cd01854">
    <property type="entry name" value="YjeQ_EngC"/>
    <property type="match status" value="1"/>
</dbReference>
<keyword evidence="2 10" id="KW-0690">Ribosome biogenesis</keyword>
<comment type="cofactor">
    <cofactor evidence="10">
        <name>Zn(2+)</name>
        <dbReference type="ChEBI" id="CHEBI:29105"/>
    </cofactor>
    <text evidence="10">Binds 1 zinc ion per subunit.</text>
</comment>
<keyword evidence="4 10" id="KW-0699">rRNA-binding</keyword>
<evidence type="ECO:0000259" key="12">
    <source>
        <dbReference type="PROSITE" id="PS51721"/>
    </source>
</evidence>
<comment type="subcellular location">
    <subcellularLocation>
        <location evidence="10">Cytoplasm</location>
    </subcellularLocation>
</comment>
<evidence type="ECO:0000256" key="3">
    <source>
        <dbReference type="ARBA" id="ARBA00022723"/>
    </source>
</evidence>
<evidence type="ECO:0000313" key="14">
    <source>
        <dbReference type="Proteomes" id="UP000053860"/>
    </source>
</evidence>
<feature type="binding site" evidence="10">
    <location>
        <begin position="138"/>
        <end position="141"/>
    </location>
    <ligand>
        <name>GTP</name>
        <dbReference type="ChEBI" id="CHEBI:37565"/>
    </ligand>
</feature>
<dbReference type="GO" id="GO:0005525">
    <property type="term" value="F:GTP binding"/>
    <property type="evidence" value="ECO:0007669"/>
    <property type="project" value="UniProtKB-UniRule"/>
</dbReference>
<keyword evidence="7 10" id="KW-0862">Zinc</keyword>
<evidence type="ECO:0000256" key="2">
    <source>
        <dbReference type="ARBA" id="ARBA00022517"/>
    </source>
</evidence>
<dbReference type="Gene3D" id="1.10.40.50">
    <property type="entry name" value="Probable gtpase engc, domain 3"/>
    <property type="match status" value="1"/>
</dbReference>
<dbReference type="PROSITE" id="PS50936">
    <property type="entry name" value="ENGC_GTPASE"/>
    <property type="match status" value="1"/>
</dbReference>
<keyword evidence="8 10" id="KW-0694">RNA-binding</keyword>
<proteinExistence type="inferred from homology"/>
<comment type="function">
    <text evidence="10">One of several proteins that assist in the late maturation steps of the functional core of the 30S ribosomal subunit. Helps release RbfA from mature subunits. May play a role in the assembly of ribosomal proteins into the subunit. Circularly permuted GTPase that catalyzes slow GTP hydrolysis, GTPase activity is stimulated by the 30S ribosomal subunit.</text>
</comment>
<evidence type="ECO:0000256" key="4">
    <source>
        <dbReference type="ARBA" id="ARBA00022730"/>
    </source>
</evidence>
<dbReference type="Pfam" id="PF16745">
    <property type="entry name" value="RsgA_N"/>
    <property type="match status" value="1"/>
</dbReference>
<reference evidence="14" key="1">
    <citation type="journal article" date="2015" name="MBio">
        <title>Genome-Resolved Metagenomic Analysis Reveals Roles for Candidate Phyla and Other Microbial Community Members in Biogeochemical Transformations in Oil Reservoirs.</title>
        <authorList>
            <person name="Hu P."/>
            <person name="Tom L."/>
            <person name="Singh A."/>
            <person name="Thomas B.C."/>
            <person name="Baker B.J."/>
            <person name="Piceno Y.M."/>
            <person name="Andersen G.L."/>
            <person name="Banfield J.F."/>
        </authorList>
    </citation>
    <scope>NUCLEOTIDE SEQUENCE [LARGE SCALE GENOMIC DNA]</scope>
</reference>
<dbReference type="InterPro" id="IPR030378">
    <property type="entry name" value="G_CP_dom"/>
</dbReference>
<evidence type="ECO:0000256" key="5">
    <source>
        <dbReference type="ARBA" id="ARBA00022741"/>
    </source>
</evidence>
<feature type="binding site" evidence="10">
    <location>
        <begin position="192"/>
        <end position="200"/>
    </location>
    <ligand>
        <name>GTP</name>
        <dbReference type="ChEBI" id="CHEBI:37565"/>
    </ligand>
</feature>
<comment type="subunit">
    <text evidence="10">Monomer. Associates with 30S ribosomal subunit, binds 16S rRNA.</text>
</comment>
<keyword evidence="5 10" id="KW-0547">Nucleotide-binding</keyword>
<dbReference type="PANTHER" id="PTHR32120:SF11">
    <property type="entry name" value="SMALL RIBOSOMAL SUBUNIT BIOGENESIS GTPASE RSGA 1, MITOCHONDRIAL-RELATED"/>
    <property type="match status" value="1"/>
</dbReference>
<dbReference type="InterPro" id="IPR010914">
    <property type="entry name" value="RsgA_GTPase_dom"/>
</dbReference>
<evidence type="ECO:0000256" key="8">
    <source>
        <dbReference type="ARBA" id="ARBA00022884"/>
    </source>
</evidence>
<dbReference type="InterPro" id="IPR012340">
    <property type="entry name" value="NA-bd_OB-fold"/>
</dbReference>
<evidence type="ECO:0000256" key="6">
    <source>
        <dbReference type="ARBA" id="ARBA00022801"/>
    </source>
</evidence>
<comment type="similarity">
    <text evidence="10">Belongs to the TRAFAC class YlqF/YawG GTPase family. RsgA subfamily.</text>
</comment>
<accession>A0A101HK73</accession>
<evidence type="ECO:0000256" key="7">
    <source>
        <dbReference type="ARBA" id="ARBA00022833"/>
    </source>
</evidence>
<dbReference type="PATRIC" id="fig|294710.3.peg.602"/>
<evidence type="ECO:0000259" key="11">
    <source>
        <dbReference type="PROSITE" id="PS50936"/>
    </source>
</evidence>
<dbReference type="Gene3D" id="3.40.50.300">
    <property type="entry name" value="P-loop containing nucleotide triphosphate hydrolases"/>
    <property type="match status" value="1"/>
</dbReference>
<dbReference type="InterPro" id="IPR031944">
    <property type="entry name" value="RsgA_N"/>
</dbReference>
<feature type="binding site" evidence="10">
    <location>
        <position position="287"/>
    </location>
    <ligand>
        <name>Zn(2+)</name>
        <dbReference type="ChEBI" id="CHEBI:29105"/>
    </ligand>
</feature>
<keyword evidence="3 10" id="KW-0479">Metal-binding</keyword>
<comment type="caution">
    <text evidence="13">The sequence shown here is derived from an EMBL/GenBank/DDBJ whole genome shotgun (WGS) entry which is preliminary data.</text>
</comment>
<feature type="domain" description="EngC GTPase" evidence="11">
    <location>
        <begin position="98"/>
        <end position="248"/>
    </location>
</feature>
<dbReference type="GO" id="GO:0042274">
    <property type="term" value="P:ribosomal small subunit biogenesis"/>
    <property type="evidence" value="ECO:0007669"/>
    <property type="project" value="UniProtKB-UniRule"/>
</dbReference>
<name>A0A101HK73_9BACT</name>
<dbReference type="SUPFAM" id="SSF52540">
    <property type="entry name" value="P-loop containing nucleoside triphosphate hydrolases"/>
    <property type="match status" value="1"/>
</dbReference>
<feature type="domain" description="CP-type G" evidence="12">
    <location>
        <begin position="89"/>
        <end position="250"/>
    </location>
</feature>
<dbReference type="GO" id="GO:0005737">
    <property type="term" value="C:cytoplasm"/>
    <property type="evidence" value="ECO:0007669"/>
    <property type="project" value="UniProtKB-SubCell"/>
</dbReference>
<gene>
    <name evidence="10" type="primary">rsgA</name>
    <name evidence="13" type="ORF">XD92_0366</name>
</gene>
<dbReference type="GO" id="GO:0019843">
    <property type="term" value="F:rRNA binding"/>
    <property type="evidence" value="ECO:0007669"/>
    <property type="project" value="UniProtKB-KW"/>
</dbReference>
<dbReference type="GO" id="GO:0003924">
    <property type="term" value="F:GTPase activity"/>
    <property type="evidence" value="ECO:0007669"/>
    <property type="project" value="UniProtKB-UniRule"/>
</dbReference>
<keyword evidence="6 10" id="KW-0378">Hydrolase</keyword>
<feature type="binding site" evidence="10">
    <location>
        <position position="274"/>
    </location>
    <ligand>
        <name>Zn(2+)</name>
        <dbReference type="ChEBI" id="CHEBI:29105"/>
    </ligand>
</feature>
<dbReference type="CDD" id="cd04466">
    <property type="entry name" value="S1_YloQ_GTPase"/>
    <property type="match status" value="1"/>
</dbReference>
<dbReference type="InterPro" id="IPR027417">
    <property type="entry name" value="P-loop_NTPase"/>
</dbReference>
<evidence type="ECO:0000313" key="13">
    <source>
        <dbReference type="EMBL" id="KUK78346.1"/>
    </source>
</evidence>
<dbReference type="AlphaFoldDB" id="A0A101HK73"/>
<dbReference type="PANTHER" id="PTHR32120">
    <property type="entry name" value="SMALL RIBOSOMAL SUBUNIT BIOGENESIS GTPASE RSGA"/>
    <property type="match status" value="1"/>
</dbReference>
<dbReference type="EMBL" id="LGGN01000043">
    <property type="protein sequence ID" value="KUK78346.1"/>
    <property type="molecule type" value="Genomic_DNA"/>
</dbReference>
<feature type="binding site" evidence="10">
    <location>
        <position position="281"/>
    </location>
    <ligand>
        <name>Zn(2+)</name>
        <dbReference type="ChEBI" id="CHEBI:29105"/>
    </ligand>
</feature>
<organism evidence="13 14">
    <name type="scientific">Proteiniphilum acetatigenes</name>
    <dbReference type="NCBI Taxonomy" id="294710"/>
    <lineage>
        <taxon>Bacteria</taxon>
        <taxon>Pseudomonadati</taxon>
        <taxon>Bacteroidota</taxon>
        <taxon>Bacteroidia</taxon>
        <taxon>Bacteroidales</taxon>
        <taxon>Dysgonomonadaceae</taxon>
        <taxon>Proteiniphilum</taxon>
    </lineage>
</organism>
<dbReference type="Proteomes" id="UP000053860">
    <property type="component" value="Unassembled WGS sequence"/>
</dbReference>
<dbReference type="PROSITE" id="PS51721">
    <property type="entry name" value="G_CP"/>
    <property type="match status" value="1"/>
</dbReference>
<keyword evidence="9 10" id="KW-0342">GTP-binding</keyword>
<dbReference type="Pfam" id="PF03193">
    <property type="entry name" value="RsgA_GTPase"/>
    <property type="match status" value="1"/>
</dbReference>
<dbReference type="Gene3D" id="2.40.50.140">
    <property type="entry name" value="Nucleic acid-binding proteins"/>
    <property type="match status" value="1"/>
</dbReference>
<dbReference type="HAMAP" id="MF_01820">
    <property type="entry name" value="GTPase_RsgA"/>
    <property type="match status" value="1"/>
</dbReference>
<dbReference type="EC" id="3.6.1.-" evidence="10"/>
<evidence type="ECO:0000256" key="1">
    <source>
        <dbReference type="ARBA" id="ARBA00022490"/>
    </source>
</evidence>
<sequence>MTSACGEEELQQRSGLVIRNTGNRYLVRDEQGNALLCRAKGNFRLKGIRSTSPVVVGDRVLLEVNPDGTAFITDVAERKNYIVRRASNLSKQVHILAANIDRALLCITLRSPETSTVFIDRFLVTAEAYSVPVTLLFNKIDLYDVADQEYLQGMIRLYTTIGYHCLQSSMVTGQGRDELEALTRGKTVLLAGHSGVGKSTIVNTLLGETIQKVGEISGYHQKGMHTTTFSEMIELENGGFIIDTPGIKGFGTIDMVAAEVSHYFPEIFRISKQCRYYNCLHLQEPDCAVREAVAKHLISESRYHSYLNILEDMSEGKYRL</sequence>
<evidence type="ECO:0000256" key="9">
    <source>
        <dbReference type="ARBA" id="ARBA00023134"/>
    </source>
</evidence>
<keyword evidence="1 10" id="KW-0963">Cytoplasm</keyword>
<dbReference type="SUPFAM" id="SSF50249">
    <property type="entry name" value="Nucleic acid-binding proteins"/>
    <property type="match status" value="1"/>
</dbReference>
<dbReference type="InterPro" id="IPR004881">
    <property type="entry name" value="Ribosome_biogen_GTPase_RsgA"/>
</dbReference>